<dbReference type="Pfam" id="PF03144">
    <property type="entry name" value="GTP_EFTU_D2"/>
    <property type="match status" value="1"/>
</dbReference>
<dbReference type="GO" id="GO:0001514">
    <property type="term" value="P:selenocysteine incorporation"/>
    <property type="evidence" value="ECO:0007669"/>
    <property type="project" value="InterPro"/>
</dbReference>
<evidence type="ECO:0000313" key="10">
    <source>
        <dbReference type="EMBL" id="SET19268.1"/>
    </source>
</evidence>
<dbReference type="InterPro" id="IPR027417">
    <property type="entry name" value="P-loop_NTPase"/>
</dbReference>
<feature type="domain" description="Tr-type G" evidence="9">
    <location>
        <begin position="1"/>
        <end position="169"/>
    </location>
</feature>
<dbReference type="STRING" id="430453.SAMN04487962_105170"/>
<dbReference type="GO" id="GO:0005829">
    <property type="term" value="C:cytosol"/>
    <property type="evidence" value="ECO:0007669"/>
    <property type="project" value="TreeGrafter"/>
</dbReference>
<keyword evidence="11" id="KW-1185">Reference proteome</keyword>
<dbReference type="EMBL" id="FOHZ01000005">
    <property type="protein sequence ID" value="SET19268.1"/>
    <property type="molecule type" value="Genomic_DNA"/>
</dbReference>
<dbReference type="NCBIfam" id="TIGR00475">
    <property type="entry name" value="selB"/>
    <property type="match status" value="1"/>
</dbReference>
<dbReference type="Gene3D" id="3.40.50.300">
    <property type="entry name" value="P-loop containing nucleotide triphosphate hydrolases"/>
    <property type="match status" value="1"/>
</dbReference>
<dbReference type="Pfam" id="PF25461">
    <property type="entry name" value="Beta-barrel_SelB"/>
    <property type="match status" value="1"/>
</dbReference>
<dbReference type="SUPFAM" id="SSF52540">
    <property type="entry name" value="P-loop containing nucleoside triphosphate hydrolases"/>
    <property type="match status" value="1"/>
</dbReference>
<dbReference type="CDD" id="cd04171">
    <property type="entry name" value="SelB"/>
    <property type="match status" value="1"/>
</dbReference>
<dbReference type="SUPFAM" id="SSF50447">
    <property type="entry name" value="Translation proteins"/>
    <property type="match status" value="1"/>
</dbReference>
<dbReference type="GO" id="GO:0003723">
    <property type="term" value="F:RNA binding"/>
    <property type="evidence" value="ECO:0007669"/>
    <property type="project" value="InterPro"/>
</dbReference>
<comment type="function">
    <text evidence="7">Translation factor necessary for the incorporation of selenocysteine into proteins. It probably replaces EF-Tu for the insertion of selenocysteine directed by the UGA codon. SelB binds GTP and GDP.</text>
</comment>
<dbReference type="GO" id="GO:0003924">
    <property type="term" value="F:GTPase activity"/>
    <property type="evidence" value="ECO:0007669"/>
    <property type="project" value="InterPro"/>
</dbReference>
<name>A0A1I0CJD0_9GAMM</name>
<dbReference type="InterPro" id="IPR050055">
    <property type="entry name" value="EF-Tu_GTPase"/>
</dbReference>
<keyword evidence="6" id="KW-0342">GTP-binding</keyword>
<evidence type="ECO:0000313" key="11">
    <source>
        <dbReference type="Proteomes" id="UP000198762"/>
    </source>
</evidence>
<dbReference type="InterPro" id="IPR009000">
    <property type="entry name" value="Transl_B-barrel_sf"/>
</dbReference>
<gene>
    <name evidence="10" type="ORF">SAMN04487962_105170</name>
</gene>
<dbReference type="PRINTS" id="PR00315">
    <property type="entry name" value="ELONGATNFCT"/>
</dbReference>
<dbReference type="Gene3D" id="2.40.30.10">
    <property type="entry name" value="Translation factors"/>
    <property type="match status" value="1"/>
</dbReference>
<evidence type="ECO:0000256" key="1">
    <source>
        <dbReference type="ARBA" id="ARBA00004496"/>
    </source>
</evidence>
<evidence type="ECO:0000256" key="8">
    <source>
        <dbReference type="ARBA" id="ARBA00031615"/>
    </source>
</evidence>
<evidence type="ECO:0000256" key="4">
    <source>
        <dbReference type="ARBA" id="ARBA00022741"/>
    </source>
</evidence>
<keyword evidence="3" id="KW-0963">Cytoplasm</keyword>
<keyword evidence="10" id="KW-0251">Elongation factor</keyword>
<dbReference type="PROSITE" id="PS51722">
    <property type="entry name" value="G_TR_2"/>
    <property type="match status" value="1"/>
</dbReference>
<dbReference type="Gene3D" id="1.10.10.10">
    <property type="entry name" value="Winged helix-like DNA-binding domain superfamily/Winged helix DNA-binding domain"/>
    <property type="match status" value="1"/>
</dbReference>
<dbReference type="Proteomes" id="UP000198762">
    <property type="component" value="Unassembled WGS sequence"/>
</dbReference>
<dbReference type="InterPro" id="IPR004535">
    <property type="entry name" value="Transl_elong_SelB"/>
</dbReference>
<dbReference type="SUPFAM" id="SSF46785">
    <property type="entry name" value="Winged helix' DNA-binding domain"/>
    <property type="match status" value="3"/>
</dbReference>
<evidence type="ECO:0000256" key="3">
    <source>
        <dbReference type="ARBA" id="ARBA00022490"/>
    </source>
</evidence>
<dbReference type="InterPro" id="IPR015191">
    <property type="entry name" value="SelB_WHD4"/>
</dbReference>
<dbReference type="InterPro" id="IPR009001">
    <property type="entry name" value="Transl_elong_EF1A/Init_IF2_C"/>
</dbReference>
<keyword evidence="4" id="KW-0547">Nucleotide-binding</keyword>
<dbReference type="InterPro" id="IPR036388">
    <property type="entry name" value="WH-like_DNA-bd_sf"/>
</dbReference>
<evidence type="ECO:0000256" key="2">
    <source>
        <dbReference type="ARBA" id="ARBA00015953"/>
    </source>
</evidence>
<evidence type="ECO:0000256" key="6">
    <source>
        <dbReference type="ARBA" id="ARBA00023134"/>
    </source>
</evidence>
<dbReference type="InterPro" id="IPR057335">
    <property type="entry name" value="Beta-barrel_SelB"/>
</dbReference>
<proteinExistence type="predicted"/>
<evidence type="ECO:0000256" key="5">
    <source>
        <dbReference type="ARBA" id="ARBA00022917"/>
    </source>
</evidence>
<dbReference type="GO" id="GO:0005525">
    <property type="term" value="F:GTP binding"/>
    <property type="evidence" value="ECO:0007669"/>
    <property type="project" value="UniProtKB-KW"/>
</dbReference>
<accession>A0A1I0CJD0</accession>
<keyword evidence="5" id="KW-0648">Protein biosynthesis</keyword>
<dbReference type="InterPro" id="IPR004161">
    <property type="entry name" value="EFTu-like_2"/>
</dbReference>
<dbReference type="PANTHER" id="PTHR43721:SF22">
    <property type="entry name" value="ELONGATION FACTOR TU, MITOCHONDRIAL"/>
    <property type="match status" value="1"/>
</dbReference>
<protein>
    <recommendedName>
        <fullName evidence="2">Selenocysteine-specific elongation factor</fullName>
    </recommendedName>
    <alternativeName>
        <fullName evidence="8">SelB translation factor</fullName>
    </alternativeName>
</protein>
<reference evidence="11" key="1">
    <citation type="submission" date="2016-10" db="EMBL/GenBank/DDBJ databases">
        <authorList>
            <person name="Varghese N."/>
            <person name="Submissions S."/>
        </authorList>
    </citation>
    <scope>NUCLEOTIDE SEQUENCE [LARGE SCALE GENOMIC DNA]</scope>
    <source>
        <strain evidence="11">CGMCC 1.6489</strain>
    </source>
</reference>
<dbReference type="GO" id="GO:0003746">
    <property type="term" value="F:translation elongation factor activity"/>
    <property type="evidence" value="ECO:0007669"/>
    <property type="project" value="UniProtKB-KW"/>
</dbReference>
<sequence length="661" mass="71886">MIFATAGHVDHGKTTLIHALTGQDTDRLAEEKRRGLTIDLGFAWSRTESGHWLGFVDVPGHEKFIRNMVAGVAAVDAVMLVIAADDGPMPQTREHLAILDLLGVETGLVALTRADRVGASRLAEVTEEIRELLADTGLATAPVFPVSGLTGEGLPPLKAWLAEQAIVDHQKASSLAAGTRFVVDRSFSVPGRGCVVTGTLIAGTLSREDALRVAPTGHPIRVRGLEAHGETVENLGAGQRCAINLAGNVSADNIHRGDWLVTPWLHRPTDRLDVGLALLPETRLHRGTFQAHLGAAVRSARVVVLDEGQGDRPMLAQLMLEQPVQACVGDRLILRDPALNRTIGGGEVVDPFGEGRGRSAEKRVQLLRILLESRAFATVHSETDGPRARLQASLEAYPEGVDVDRLAAAENLPQERLETVLADLEPVIVQTATGPVGFAPGRWAALQTRVLEQLDQWHQNHPDQIGPTEPELTRLPGIRLQQELRHELLHPLLATGAIARNGFRFHRPGHQPELTEADQRLLGQVMAELEGTGLKPPIVGEMAEALGLERESMLTFLERMHRLGFLVAVAPNRFYRPETVTELAAIAVELAESSPTGAFDARAYRDRSGIGRRLTVSVLEYLDRAGVTAFINEERRLQPAYRRRVAVTLSTPSEKGYTARP</sequence>
<dbReference type="Pfam" id="PF00009">
    <property type="entry name" value="GTP_EFTU"/>
    <property type="match status" value="1"/>
</dbReference>
<comment type="subcellular location">
    <subcellularLocation>
        <location evidence="1">Cytoplasm</location>
    </subcellularLocation>
</comment>
<dbReference type="SUPFAM" id="SSF50465">
    <property type="entry name" value="EF-Tu/eEF-1alpha/eIF2-gamma C-terminal domain"/>
    <property type="match status" value="1"/>
</dbReference>
<dbReference type="Gene3D" id="1.10.10.2770">
    <property type="match status" value="1"/>
</dbReference>
<dbReference type="InterPro" id="IPR000795">
    <property type="entry name" value="T_Tr_GTP-bd_dom"/>
</dbReference>
<dbReference type="Pfam" id="PF09107">
    <property type="entry name" value="WHD_3rd_SelB"/>
    <property type="match status" value="1"/>
</dbReference>
<organism evidence="10 11">
    <name type="scientific">Marinobacter segnicrescens</name>
    <dbReference type="NCBI Taxonomy" id="430453"/>
    <lineage>
        <taxon>Bacteria</taxon>
        <taxon>Pseudomonadati</taxon>
        <taxon>Pseudomonadota</taxon>
        <taxon>Gammaproteobacteria</taxon>
        <taxon>Pseudomonadales</taxon>
        <taxon>Marinobacteraceae</taxon>
        <taxon>Marinobacter</taxon>
    </lineage>
</organism>
<dbReference type="AlphaFoldDB" id="A0A1I0CJD0"/>
<dbReference type="RefSeq" id="WP_177186024.1">
    <property type="nucleotide sequence ID" value="NZ_FOHZ01000005.1"/>
</dbReference>
<dbReference type="InterPro" id="IPR036390">
    <property type="entry name" value="WH_DNA-bd_sf"/>
</dbReference>
<evidence type="ECO:0000256" key="7">
    <source>
        <dbReference type="ARBA" id="ARBA00025526"/>
    </source>
</evidence>
<evidence type="ECO:0000259" key="9">
    <source>
        <dbReference type="PROSITE" id="PS51722"/>
    </source>
</evidence>
<dbReference type="PANTHER" id="PTHR43721">
    <property type="entry name" value="ELONGATION FACTOR TU-RELATED"/>
    <property type="match status" value="1"/>
</dbReference>